<keyword evidence="11" id="KW-1185">Reference proteome</keyword>
<dbReference type="SUPFAM" id="SSF56112">
    <property type="entry name" value="Protein kinase-like (PK-like)"/>
    <property type="match status" value="1"/>
</dbReference>
<evidence type="ECO:0000256" key="5">
    <source>
        <dbReference type="ARBA" id="ARBA00022777"/>
    </source>
</evidence>
<keyword evidence="6 7" id="KW-0067">ATP-binding</keyword>
<keyword evidence="5 10" id="KW-0418">Kinase</keyword>
<evidence type="ECO:0000256" key="2">
    <source>
        <dbReference type="ARBA" id="ARBA00022527"/>
    </source>
</evidence>
<dbReference type="InterPro" id="IPR011009">
    <property type="entry name" value="Kinase-like_dom_sf"/>
</dbReference>
<dbReference type="AlphaFoldDB" id="A0A542ZBU2"/>
<keyword evidence="8" id="KW-1133">Transmembrane helix</keyword>
<feature type="domain" description="Protein kinase" evidence="9">
    <location>
        <begin position="17"/>
        <end position="313"/>
    </location>
</feature>
<dbReference type="PANTHER" id="PTHR43289:SF6">
    <property type="entry name" value="SERINE_THREONINE-PROTEIN KINASE NEKL-3"/>
    <property type="match status" value="1"/>
</dbReference>
<keyword evidence="3" id="KW-0808">Transferase</keyword>
<protein>
    <recommendedName>
        <fullName evidence="1">non-specific serine/threonine protein kinase</fullName>
        <ecNumber evidence="1">2.7.11.1</ecNumber>
    </recommendedName>
</protein>
<dbReference type="PANTHER" id="PTHR43289">
    <property type="entry name" value="MITOGEN-ACTIVATED PROTEIN KINASE KINASE KINASE 20-RELATED"/>
    <property type="match status" value="1"/>
</dbReference>
<dbReference type="EC" id="2.7.11.1" evidence="1"/>
<dbReference type="InterPro" id="IPR000719">
    <property type="entry name" value="Prot_kinase_dom"/>
</dbReference>
<dbReference type="PROSITE" id="PS50011">
    <property type="entry name" value="PROTEIN_KINASE_DOM"/>
    <property type="match status" value="1"/>
</dbReference>
<dbReference type="GO" id="GO:0004674">
    <property type="term" value="F:protein serine/threonine kinase activity"/>
    <property type="evidence" value="ECO:0007669"/>
    <property type="project" value="UniProtKB-KW"/>
</dbReference>
<keyword evidence="2" id="KW-0723">Serine/threonine-protein kinase</keyword>
<dbReference type="PROSITE" id="PS00108">
    <property type="entry name" value="PROTEIN_KINASE_ST"/>
    <property type="match status" value="1"/>
</dbReference>
<organism evidence="10 11">
    <name type="scientific">Propioniferax innocua</name>
    <dbReference type="NCBI Taxonomy" id="1753"/>
    <lineage>
        <taxon>Bacteria</taxon>
        <taxon>Bacillati</taxon>
        <taxon>Actinomycetota</taxon>
        <taxon>Actinomycetes</taxon>
        <taxon>Propionibacteriales</taxon>
        <taxon>Propionibacteriaceae</taxon>
        <taxon>Propioniferax</taxon>
    </lineage>
</organism>
<comment type="caution">
    <text evidence="10">The sequence shown here is derived from an EMBL/GenBank/DDBJ whole genome shotgun (WGS) entry which is preliminary data.</text>
</comment>
<evidence type="ECO:0000256" key="1">
    <source>
        <dbReference type="ARBA" id="ARBA00012513"/>
    </source>
</evidence>
<evidence type="ECO:0000256" key="8">
    <source>
        <dbReference type="SAM" id="Phobius"/>
    </source>
</evidence>
<dbReference type="Proteomes" id="UP000316196">
    <property type="component" value="Unassembled WGS sequence"/>
</dbReference>
<dbReference type="RefSeq" id="WP_142093611.1">
    <property type="nucleotide sequence ID" value="NZ_BAAAMD010000004.1"/>
</dbReference>
<dbReference type="Pfam" id="PF00069">
    <property type="entry name" value="Pkinase"/>
    <property type="match status" value="1"/>
</dbReference>
<dbReference type="GO" id="GO:0005524">
    <property type="term" value="F:ATP binding"/>
    <property type="evidence" value="ECO:0007669"/>
    <property type="project" value="UniProtKB-UniRule"/>
</dbReference>
<reference evidence="10 11" key="1">
    <citation type="submission" date="2019-06" db="EMBL/GenBank/DDBJ databases">
        <title>Sequencing the genomes of 1000 actinobacteria strains.</title>
        <authorList>
            <person name="Klenk H.-P."/>
        </authorList>
    </citation>
    <scope>NUCLEOTIDE SEQUENCE [LARGE SCALE GENOMIC DNA]</scope>
    <source>
        <strain evidence="10 11">DSM 8251</strain>
    </source>
</reference>
<name>A0A542ZBU2_9ACTN</name>
<dbReference type="SMART" id="SM00220">
    <property type="entry name" value="S_TKc"/>
    <property type="match status" value="1"/>
</dbReference>
<dbReference type="CDD" id="cd14014">
    <property type="entry name" value="STKc_PknB_like"/>
    <property type="match status" value="1"/>
</dbReference>
<evidence type="ECO:0000256" key="7">
    <source>
        <dbReference type="PROSITE-ProRule" id="PRU10141"/>
    </source>
</evidence>
<dbReference type="PROSITE" id="PS00107">
    <property type="entry name" value="PROTEIN_KINASE_ATP"/>
    <property type="match status" value="1"/>
</dbReference>
<evidence type="ECO:0000313" key="11">
    <source>
        <dbReference type="Proteomes" id="UP000316196"/>
    </source>
</evidence>
<evidence type="ECO:0000313" key="10">
    <source>
        <dbReference type="EMBL" id="TQL57777.1"/>
    </source>
</evidence>
<dbReference type="InterPro" id="IPR008271">
    <property type="entry name" value="Ser/Thr_kinase_AS"/>
</dbReference>
<keyword evidence="8" id="KW-0812">Transmembrane</keyword>
<dbReference type="InterPro" id="IPR017441">
    <property type="entry name" value="Protein_kinase_ATP_BS"/>
</dbReference>
<feature type="binding site" evidence="7">
    <location>
        <position position="46"/>
    </location>
    <ligand>
        <name>ATP</name>
        <dbReference type="ChEBI" id="CHEBI:30616"/>
    </ligand>
</feature>
<dbReference type="EMBL" id="VFOR01000002">
    <property type="protein sequence ID" value="TQL57777.1"/>
    <property type="molecule type" value="Genomic_DNA"/>
</dbReference>
<evidence type="ECO:0000259" key="9">
    <source>
        <dbReference type="PROSITE" id="PS50011"/>
    </source>
</evidence>
<evidence type="ECO:0000256" key="6">
    <source>
        <dbReference type="ARBA" id="ARBA00022840"/>
    </source>
</evidence>
<evidence type="ECO:0000256" key="3">
    <source>
        <dbReference type="ARBA" id="ARBA00022679"/>
    </source>
</evidence>
<accession>A0A542ZBU2</accession>
<feature type="transmembrane region" description="Helical" evidence="8">
    <location>
        <begin position="302"/>
        <end position="323"/>
    </location>
</feature>
<dbReference type="Gene3D" id="3.30.200.20">
    <property type="entry name" value="Phosphorylase Kinase, domain 1"/>
    <property type="match status" value="1"/>
</dbReference>
<keyword evidence="8" id="KW-0472">Membrane</keyword>
<gene>
    <name evidence="10" type="ORF">FB460_1619</name>
</gene>
<dbReference type="Gene3D" id="1.10.510.10">
    <property type="entry name" value="Transferase(Phosphotransferase) domain 1"/>
    <property type="match status" value="1"/>
</dbReference>
<dbReference type="OrthoDB" id="9762169at2"/>
<proteinExistence type="predicted"/>
<keyword evidence="4 7" id="KW-0547">Nucleotide-binding</keyword>
<sequence>MNNSTPSTVPSVIAGRFELREQIGSGGMGAVWRAFDRKSNHEVAVKQLSDAGSSNLLRFVREQGLRFDHPHIVAPSGWAADDDTVVLSMDLVRGGTVETFIRDHGALPETFVAVLVHQLVQALGEIHRHGVVHRDIKPANLLLEATGTGRPCLRVADFGVAVVRDEPRLTETMMSIGTPGYLAPDLALGAEPAPMHDLYAAGVVGKRLLTGERAGEVPVSFPARLWPLLAWMTHPDPAQRPRDADAVLAVMASEHLVPDGAPWADFPDAPCVFDQFATDPTPVEPTRLQDAAPPERVRGLKVLAIGSFAASFLLLLAAVAVLVL</sequence>
<evidence type="ECO:0000256" key="4">
    <source>
        <dbReference type="ARBA" id="ARBA00022741"/>
    </source>
</evidence>